<comment type="function">
    <text evidence="5">Involved in formation and maintenance of cell shape.</text>
</comment>
<dbReference type="Proteomes" id="UP001560267">
    <property type="component" value="Unassembled WGS sequence"/>
</dbReference>
<feature type="domain" description="Rod shape-determining protein MreC beta-barrel core" evidence="6">
    <location>
        <begin position="122"/>
        <end position="270"/>
    </location>
</feature>
<evidence type="ECO:0000256" key="3">
    <source>
        <dbReference type="ARBA" id="ARBA00022960"/>
    </source>
</evidence>
<name>A0ABV3XZ59_9ACTN</name>
<dbReference type="EMBL" id="JBFSHR010000004">
    <property type="protein sequence ID" value="MEX6428597.1"/>
    <property type="molecule type" value="Genomic_DNA"/>
</dbReference>
<evidence type="ECO:0000313" key="8">
    <source>
        <dbReference type="Proteomes" id="UP001560267"/>
    </source>
</evidence>
<dbReference type="NCBIfam" id="TIGR00219">
    <property type="entry name" value="mreC"/>
    <property type="match status" value="1"/>
</dbReference>
<dbReference type="PANTHER" id="PTHR34138:SF1">
    <property type="entry name" value="CELL SHAPE-DETERMINING PROTEIN MREC"/>
    <property type="match status" value="1"/>
</dbReference>
<reference evidence="7 8" key="1">
    <citation type="submission" date="2024-07" db="EMBL/GenBank/DDBJ databases">
        <title>Draft Genome Sequence of Ferrimicrobium acidiphilum Strain YE2023, Isolated from a Pulp of Bioleach Reactor.</title>
        <authorList>
            <person name="Elkina Y.A."/>
            <person name="Bulaeva A.G."/>
            <person name="Beletsky A.V."/>
            <person name="Mardanov A.V."/>
        </authorList>
    </citation>
    <scope>NUCLEOTIDE SEQUENCE [LARGE SCALE GENOMIC DNA]</scope>
    <source>
        <strain evidence="7 8">YE2023</strain>
    </source>
</reference>
<dbReference type="PIRSF" id="PIRSF038471">
    <property type="entry name" value="MreC"/>
    <property type="match status" value="1"/>
</dbReference>
<dbReference type="InterPro" id="IPR007221">
    <property type="entry name" value="MreC"/>
</dbReference>
<dbReference type="Gene3D" id="2.40.10.340">
    <property type="entry name" value="Rod shape-determining protein MreC, domain 1"/>
    <property type="match status" value="1"/>
</dbReference>
<evidence type="ECO:0000256" key="2">
    <source>
        <dbReference type="ARBA" id="ARBA00013855"/>
    </source>
</evidence>
<dbReference type="RefSeq" id="WP_298386486.1">
    <property type="nucleotide sequence ID" value="NZ_JBFSHR010000004.1"/>
</dbReference>
<dbReference type="InterPro" id="IPR042175">
    <property type="entry name" value="Cell/Rod_MreC_2"/>
</dbReference>
<evidence type="ECO:0000256" key="4">
    <source>
        <dbReference type="ARBA" id="ARBA00032089"/>
    </source>
</evidence>
<organism evidence="7 8">
    <name type="scientific">Ferrimicrobium acidiphilum</name>
    <dbReference type="NCBI Taxonomy" id="121039"/>
    <lineage>
        <taxon>Bacteria</taxon>
        <taxon>Bacillati</taxon>
        <taxon>Actinomycetota</taxon>
        <taxon>Acidimicrobiia</taxon>
        <taxon>Acidimicrobiales</taxon>
        <taxon>Acidimicrobiaceae</taxon>
        <taxon>Ferrimicrobium</taxon>
    </lineage>
</organism>
<evidence type="ECO:0000313" key="7">
    <source>
        <dbReference type="EMBL" id="MEX6428597.1"/>
    </source>
</evidence>
<gene>
    <name evidence="7" type="primary">mreC</name>
    <name evidence="7" type="ORF">AB6A68_01930</name>
</gene>
<comment type="similarity">
    <text evidence="1 5">Belongs to the MreC family.</text>
</comment>
<proteinExistence type="inferred from homology"/>
<sequence>MSRLLERPRVTLAALILLSVSLITVNFNATRFHIGSLKGVVADVVDPTRSALDSVFRPLANAYHGVVSYPSDQHEIALLRARIGTLQRLHYEQVGALNAMTQLSRITKLPFATTIGSIPAEVVQMTPSNLQLTFVIDRGSADGVKVDNPVVGGAGLVGRVVQVTSHTATVLMLTDPSSTVGVRIPKSGQVGAAVGQGAGQPLTINLVVPGTPIRRGAVLVTSGLQGELFPPGLPAVRVTQVANPSGDLQESIRAVPLVNYSELQYVAVLKWTPGGGT</sequence>
<keyword evidence="3 5" id="KW-0133">Cell shape</keyword>
<dbReference type="Pfam" id="PF04085">
    <property type="entry name" value="MreC"/>
    <property type="match status" value="1"/>
</dbReference>
<evidence type="ECO:0000256" key="1">
    <source>
        <dbReference type="ARBA" id="ARBA00009369"/>
    </source>
</evidence>
<accession>A0ABV3XZ59</accession>
<comment type="caution">
    <text evidence="7">The sequence shown here is derived from an EMBL/GenBank/DDBJ whole genome shotgun (WGS) entry which is preliminary data.</text>
</comment>
<dbReference type="InterPro" id="IPR042177">
    <property type="entry name" value="Cell/Rod_1"/>
</dbReference>
<evidence type="ECO:0000256" key="5">
    <source>
        <dbReference type="PIRNR" id="PIRNR038471"/>
    </source>
</evidence>
<keyword evidence="8" id="KW-1185">Reference proteome</keyword>
<dbReference type="Gene3D" id="2.40.10.350">
    <property type="entry name" value="Rod shape-determining protein MreC, domain 2"/>
    <property type="match status" value="1"/>
</dbReference>
<dbReference type="InterPro" id="IPR055342">
    <property type="entry name" value="MreC_beta-barrel_core"/>
</dbReference>
<protein>
    <recommendedName>
        <fullName evidence="2 5">Cell shape-determining protein MreC</fullName>
    </recommendedName>
    <alternativeName>
        <fullName evidence="4 5">Cell shape protein MreC</fullName>
    </alternativeName>
</protein>
<evidence type="ECO:0000259" key="6">
    <source>
        <dbReference type="Pfam" id="PF04085"/>
    </source>
</evidence>
<dbReference type="PANTHER" id="PTHR34138">
    <property type="entry name" value="CELL SHAPE-DETERMINING PROTEIN MREC"/>
    <property type="match status" value="1"/>
</dbReference>